<dbReference type="SMART" id="SM00220">
    <property type="entry name" value="S_TKc"/>
    <property type="match status" value="1"/>
</dbReference>
<dbReference type="SUPFAM" id="SSF56112">
    <property type="entry name" value="Protein kinase-like (PK-like)"/>
    <property type="match status" value="1"/>
</dbReference>
<keyword evidence="7 10" id="KW-0067">ATP-binding</keyword>
<evidence type="ECO:0000256" key="10">
    <source>
        <dbReference type="PROSITE-ProRule" id="PRU10141"/>
    </source>
</evidence>
<dbReference type="InterPro" id="IPR050629">
    <property type="entry name" value="STE20/SPS1-PAK"/>
</dbReference>
<dbReference type="OrthoDB" id="248923at2759"/>
<protein>
    <recommendedName>
        <fullName evidence="2">non-specific serine/threonine protein kinase</fullName>
        <ecNumber evidence="2">2.7.11.1</ecNumber>
    </recommendedName>
</protein>
<reference evidence="14 15" key="1">
    <citation type="journal article" date="2018" name="Mol. Biol. Evol.">
        <title>Broad Genomic Sampling Reveals a Smut Pathogenic Ancestry of the Fungal Clade Ustilaginomycotina.</title>
        <authorList>
            <person name="Kijpornyongpan T."/>
            <person name="Mondo S.J."/>
            <person name="Barry K."/>
            <person name="Sandor L."/>
            <person name="Lee J."/>
            <person name="Lipzen A."/>
            <person name="Pangilinan J."/>
            <person name="LaButti K."/>
            <person name="Hainaut M."/>
            <person name="Henrissat B."/>
            <person name="Grigoriev I.V."/>
            <person name="Spatafora J.W."/>
            <person name="Aime M.C."/>
        </authorList>
    </citation>
    <scope>NUCLEOTIDE SEQUENCE [LARGE SCALE GENOMIC DNA]</scope>
    <source>
        <strain evidence="14 15">MCA 5214</strain>
    </source>
</reference>
<dbReference type="CDD" id="cd06609">
    <property type="entry name" value="STKc_MST3_like"/>
    <property type="match status" value="1"/>
</dbReference>
<dbReference type="Gene3D" id="3.30.200.20">
    <property type="entry name" value="Phosphorylase Kinase, domain 1"/>
    <property type="match status" value="1"/>
</dbReference>
<feature type="compositionally biased region" description="Polar residues" evidence="12">
    <location>
        <begin position="347"/>
        <end position="365"/>
    </location>
</feature>
<evidence type="ECO:0000256" key="12">
    <source>
        <dbReference type="SAM" id="MobiDB-lite"/>
    </source>
</evidence>
<evidence type="ECO:0000313" key="14">
    <source>
        <dbReference type="EMBL" id="PWN30938.1"/>
    </source>
</evidence>
<keyword evidence="5 10" id="KW-0547">Nucleotide-binding</keyword>
<evidence type="ECO:0000256" key="11">
    <source>
        <dbReference type="SAM" id="Coils"/>
    </source>
</evidence>
<feature type="compositionally biased region" description="Gly residues" evidence="12">
    <location>
        <begin position="378"/>
        <end position="392"/>
    </location>
</feature>
<keyword evidence="15" id="KW-1185">Reference proteome</keyword>
<comment type="catalytic activity">
    <reaction evidence="8">
        <text>L-threonyl-[protein] + ATP = O-phospho-L-threonyl-[protein] + ADP + H(+)</text>
        <dbReference type="Rhea" id="RHEA:46608"/>
        <dbReference type="Rhea" id="RHEA-COMP:11060"/>
        <dbReference type="Rhea" id="RHEA-COMP:11605"/>
        <dbReference type="ChEBI" id="CHEBI:15378"/>
        <dbReference type="ChEBI" id="CHEBI:30013"/>
        <dbReference type="ChEBI" id="CHEBI:30616"/>
        <dbReference type="ChEBI" id="CHEBI:61977"/>
        <dbReference type="ChEBI" id="CHEBI:456216"/>
        <dbReference type="EC" id="2.7.11.1"/>
    </reaction>
</comment>
<dbReference type="PANTHER" id="PTHR48012">
    <property type="entry name" value="STERILE20-LIKE KINASE, ISOFORM B-RELATED"/>
    <property type="match status" value="1"/>
</dbReference>
<keyword evidence="3" id="KW-0723">Serine/threonine-protein kinase</keyword>
<feature type="region of interest" description="Disordered" evidence="12">
    <location>
        <begin position="296"/>
        <end position="598"/>
    </location>
</feature>
<evidence type="ECO:0000313" key="15">
    <source>
        <dbReference type="Proteomes" id="UP000245884"/>
    </source>
</evidence>
<name>A0A316V1Q8_9BASI</name>
<dbReference type="Pfam" id="PF00069">
    <property type="entry name" value="Pkinase"/>
    <property type="match status" value="1"/>
</dbReference>
<dbReference type="Gene3D" id="1.10.510.10">
    <property type="entry name" value="Transferase(Phosphotransferase) domain 1"/>
    <property type="match status" value="1"/>
</dbReference>
<evidence type="ECO:0000256" key="6">
    <source>
        <dbReference type="ARBA" id="ARBA00022777"/>
    </source>
</evidence>
<accession>A0A316V1Q8</accession>
<feature type="compositionally biased region" description="Basic and acidic residues" evidence="12">
    <location>
        <begin position="503"/>
        <end position="527"/>
    </location>
</feature>
<evidence type="ECO:0000256" key="4">
    <source>
        <dbReference type="ARBA" id="ARBA00022679"/>
    </source>
</evidence>
<feature type="compositionally biased region" description="Polar residues" evidence="12">
    <location>
        <begin position="450"/>
        <end position="464"/>
    </location>
</feature>
<dbReference type="PANTHER" id="PTHR48012:SF10">
    <property type="entry name" value="FI20177P1"/>
    <property type="match status" value="1"/>
</dbReference>
<dbReference type="RefSeq" id="XP_025365550.1">
    <property type="nucleotide sequence ID" value="XM_025505274.1"/>
</dbReference>
<feature type="coiled-coil region" evidence="11">
    <location>
        <begin position="48"/>
        <end position="75"/>
    </location>
</feature>
<dbReference type="Proteomes" id="UP000245884">
    <property type="component" value="Unassembled WGS sequence"/>
</dbReference>
<proteinExistence type="inferred from homology"/>
<comment type="catalytic activity">
    <reaction evidence="9">
        <text>L-seryl-[protein] + ATP = O-phospho-L-seryl-[protein] + ADP + H(+)</text>
        <dbReference type="Rhea" id="RHEA:17989"/>
        <dbReference type="Rhea" id="RHEA-COMP:9863"/>
        <dbReference type="Rhea" id="RHEA-COMP:11604"/>
        <dbReference type="ChEBI" id="CHEBI:15378"/>
        <dbReference type="ChEBI" id="CHEBI:29999"/>
        <dbReference type="ChEBI" id="CHEBI:30616"/>
        <dbReference type="ChEBI" id="CHEBI:83421"/>
        <dbReference type="ChEBI" id="CHEBI:456216"/>
        <dbReference type="EC" id="2.7.11.1"/>
    </reaction>
</comment>
<feature type="region of interest" description="Disordered" evidence="12">
    <location>
        <begin position="614"/>
        <end position="634"/>
    </location>
</feature>
<keyword evidence="4" id="KW-0808">Transferase</keyword>
<feature type="compositionally biased region" description="Low complexity" evidence="12">
    <location>
        <begin position="570"/>
        <end position="584"/>
    </location>
</feature>
<evidence type="ECO:0000256" key="7">
    <source>
        <dbReference type="ARBA" id="ARBA00022840"/>
    </source>
</evidence>
<dbReference type="GeneID" id="37027097"/>
<dbReference type="GO" id="GO:0005737">
    <property type="term" value="C:cytoplasm"/>
    <property type="evidence" value="ECO:0007669"/>
    <property type="project" value="TreeGrafter"/>
</dbReference>
<feature type="compositionally biased region" description="Low complexity" evidence="12">
    <location>
        <begin position="470"/>
        <end position="482"/>
    </location>
</feature>
<dbReference type="AlphaFoldDB" id="A0A316V1Q8"/>
<dbReference type="STRING" id="1569628.A0A316V1Q8"/>
<evidence type="ECO:0000256" key="8">
    <source>
        <dbReference type="ARBA" id="ARBA00047899"/>
    </source>
</evidence>
<dbReference type="PROSITE" id="PS00107">
    <property type="entry name" value="PROTEIN_KINASE_ATP"/>
    <property type="match status" value="1"/>
</dbReference>
<organism evidence="14 15">
    <name type="scientific">Jaminaea rosea</name>
    <dbReference type="NCBI Taxonomy" id="1569628"/>
    <lineage>
        <taxon>Eukaryota</taxon>
        <taxon>Fungi</taxon>
        <taxon>Dikarya</taxon>
        <taxon>Basidiomycota</taxon>
        <taxon>Ustilaginomycotina</taxon>
        <taxon>Exobasidiomycetes</taxon>
        <taxon>Microstromatales</taxon>
        <taxon>Microstromatales incertae sedis</taxon>
        <taxon>Jaminaea</taxon>
    </lineage>
</organism>
<evidence type="ECO:0000256" key="9">
    <source>
        <dbReference type="ARBA" id="ARBA00048679"/>
    </source>
</evidence>
<evidence type="ECO:0000256" key="2">
    <source>
        <dbReference type="ARBA" id="ARBA00012513"/>
    </source>
</evidence>
<evidence type="ECO:0000256" key="1">
    <source>
        <dbReference type="ARBA" id="ARBA00008874"/>
    </source>
</evidence>
<dbReference type="InterPro" id="IPR000719">
    <property type="entry name" value="Prot_kinase_dom"/>
</dbReference>
<comment type="similarity">
    <text evidence="1">Belongs to the protein kinase superfamily. STE Ser/Thr protein kinase family. STE20 subfamily.</text>
</comment>
<dbReference type="FunFam" id="1.10.510.10:FF:000499">
    <property type="entry name" value="Serine/threonine-protein kinase KIC1"/>
    <property type="match status" value="1"/>
</dbReference>
<keyword evidence="11" id="KW-0175">Coiled coil</keyword>
<sequence length="688" mass="73956">MNGYHADAGQPPPQSADPEDYYVRQQRIGKGSFGEVYRGIYKPTGASVAIKVIDLENAEDEIDDIQQEISILSQLDSEHVTKYHGSWLKGSNLWIVMEYCSGGSCSDLMKPGRLREDYIAIVMRELLKGLEYLHAQGKLHRDIKAANVLLSASGDVKLADFGVSGQLTATMTKKNTFVGTPYWMSPEVIKQSGYDFKADIWSLGITAIELAMGEPPYADLHPMKVLFLIPKNPPPQLDASFSKPFREFVSFCLQRDPASRPSARDLLRHRFIKNAKKTSTLIELIDRLARWRAEGGERHEHHDDGGDDDEDEEGEDDLWDFGTVKNKTVRRTEPTLPVAPAAGGARQASTASSDTFLTPNTTPQKGTVPRNATIGRRFGTGGSSGSSGGSSNGGTVRPGVALARPGLSGVTSQQQHQPALHQYGRQDPSVHNVAGSGFEPVAARDYGGPQQRQTSPSKSTQPQGSHGRYRSAAEAYSAAIEGGSRGGSGRRAATEHDNEDDELERRIQMETERRRMEEMSLDVDGRRRGGGSSDSAGEAPPPSVRQVYGGPGFRGGDDSPDALEGGGSSGEASVGAGPPNGKGAAPPPPQDQEPVTALDTVLLPVLEQLSLAVSQHHQRRASAGSSAPTDADEGAAQRSIRSLCAALVECERMTRGFSNAFAIEVFHAMNGEGEGDEGNQEEAQGWAQ</sequence>
<feature type="domain" description="Protein kinase" evidence="13">
    <location>
        <begin position="22"/>
        <end position="272"/>
    </location>
</feature>
<evidence type="ECO:0000256" key="3">
    <source>
        <dbReference type="ARBA" id="ARBA00022527"/>
    </source>
</evidence>
<dbReference type="GO" id="GO:0004674">
    <property type="term" value="F:protein serine/threonine kinase activity"/>
    <property type="evidence" value="ECO:0007669"/>
    <property type="project" value="UniProtKB-KW"/>
</dbReference>
<evidence type="ECO:0000256" key="5">
    <source>
        <dbReference type="ARBA" id="ARBA00022741"/>
    </source>
</evidence>
<keyword evidence="6 14" id="KW-0418">Kinase</keyword>
<dbReference type="EC" id="2.7.11.1" evidence="2"/>
<dbReference type="GO" id="GO:0005524">
    <property type="term" value="F:ATP binding"/>
    <property type="evidence" value="ECO:0007669"/>
    <property type="project" value="UniProtKB-UniRule"/>
</dbReference>
<gene>
    <name evidence="14" type="ORF">BDZ90DRAFT_229927</name>
</gene>
<feature type="binding site" evidence="10">
    <location>
        <position position="51"/>
    </location>
    <ligand>
        <name>ATP</name>
        <dbReference type="ChEBI" id="CHEBI:30616"/>
    </ligand>
</feature>
<feature type="compositionally biased region" description="Acidic residues" evidence="12">
    <location>
        <begin position="305"/>
        <end position="319"/>
    </location>
</feature>
<dbReference type="InterPro" id="IPR011009">
    <property type="entry name" value="Kinase-like_dom_sf"/>
</dbReference>
<evidence type="ECO:0000259" key="13">
    <source>
        <dbReference type="PROSITE" id="PS50011"/>
    </source>
</evidence>
<dbReference type="EMBL" id="KZ819662">
    <property type="protein sequence ID" value="PWN30938.1"/>
    <property type="molecule type" value="Genomic_DNA"/>
</dbReference>
<dbReference type="PROSITE" id="PS50011">
    <property type="entry name" value="PROTEIN_KINASE_DOM"/>
    <property type="match status" value="1"/>
</dbReference>
<dbReference type="InterPro" id="IPR017441">
    <property type="entry name" value="Protein_kinase_ATP_BS"/>
</dbReference>